<dbReference type="PANTHER" id="PTHR13822:SF7">
    <property type="entry name" value="ATP SYNTHASE SUBUNIT DELTA, MITOCHONDRIAL"/>
    <property type="match status" value="1"/>
</dbReference>
<sequence length="878" mass="97168">MNSLRVARAALRARPTAMRVAIQRRGYAEAVPDKIKLSLALPHQSTNVLGANCRNALQSIYKSQDVVQVNIPAESGEMGVLANHVPSIEQLKPGLVEVVEESGPAKQFFLSGGFATVQPNSVLSINAPEAYPLEDFSAEAVRAGIAEAQKVASGNGSEQDIAEAKIELERRVQTIDISCANMTYPEFSDPATLLRDAISFDGVPDDLVPSGFVESRIRQLNTISSNDNLDVQNLPYTTNTRDGAYLCSPACPRTRVEVSASPPVGHSYPGLRINDNHNDDNGVAWEVASTSAHMFNVRPSLRASRSSNSLGLQSPTRDPSRFRSLYRSNRTANEVNDTRPGFKLSRRSHPNLQASYSSIRSRQNAPESSRKEQQDVLEMFDMYGVSRPEGWLSDEKDRQQALGMKTIQVCHSCGSREHGQDQQNLNQGTWNQGIAHSRSLANLSEPVLDAEKGHRLSHSKSRDSIMGYPRESQLGHAEAERQARQKFRHERRHRLEKSYSEMAISEQCSDCPTCHVNSDPTRHSICCVARHSPSRRHVIDQTNKSTEEDTYKISKDSPKTAVQTLKGLLSLHTLDQDTFWTCSEDPATSQSTTLPHATHGNRNTPKPIPEGASHESIESVDLERYQKSPPDKAIWKTPTIRISPAGEYNDVPELQQDVRYDDGNTGEQQRQGLSYGGMGSPIRKTNDWTPKTSEKGLGSQDSLRKATSASKSPQRSIESSDPSTWKQQLRKINDTPTLMSNSPSKEYTLLASGSQRDLNQSTAERNQAGDVMKEPTIPPVTPSSESEISLSRHVCEWRSRYLGLSDAFDKLKIELDIALEHQASQGIAGGELGGASHQHQYDDYGIEGLTIIVHRRSKEDLVLNTDLREEEPAQGEEQ</sequence>
<proteinExistence type="inferred from homology"/>
<feature type="compositionally biased region" description="Polar residues" evidence="14">
    <location>
        <begin position="326"/>
        <end position="335"/>
    </location>
</feature>
<feature type="region of interest" description="Disordered" evidence="14">
    <location>
        <begin position="300"/>
        <end position="373"/>
    </location>
</feature>
<evidence type="ECO:0000256" key="14">
    <source>
        <dbReference type="SAM" id="MobiDB-lite"/>
    </source>
</evidence>
<feature type="region of interest" description="Disordered" evidence="14">
    <location>
        <begin position="751"/>
        <end position="785"/>
    </location>
</feature>
<dbReference type="HAMAP" id="MF_00530">
    <property type="entry name" value="ATP_synth_epsil_bac"/>
    <property type="match status" value="1"/>
</dbReference>
<evidence type="ECO:0000256" key="8">
    <source>
        <dbReference type="ARBA" id="ARBA00023065"/>
    </source>
</evidence>
<dbReference type="Gene3D" id="2.60.15.10">
    <property type="entry name" value="F0F1 ATP synthase delta/epsilon subunit, N-terminal"/>
    <property type="match status" value="1"/>
</dbReference>
<evidence type="ECO:0000256" key="2">
    <source>
        <dbReference type="ARBA" id="ARBA00005712"/>
    </source>
</evidence>
<protein>
    <recommendedName>
        <fullName evidence="3">ATP synthase subunit delta, mitochondrial</fullName>
    </recommendedName>
    <alternativeName>
        <fullName evidence="13">F-ATPase delta subunit</fullName>
    </alternativeName>
</protein>
<dbReference type="AlphaFoldDB" id="A0A2T4AP42"/>
<feature type="compositionally biased region" description="Polar residues" evidence="14">
    <location>
        <begin position="584"/>
        <end position="604"/>
    </location>
</feature>
<dbReference type="InterPro" id="IPR001469">
    <property type="entry name" value="ATP_synth_F1_dsu/esu"/>
</dbReference>
<comment type="subcellular location">
    <subcellularLocation>
        <location evidence="1">Mitochondrion inner membrane</location>
    </subcellularLocation>
</comment>
<evidence type="ECO:0000256" key="7">
    <source>
        <dbReference type="ARBA" id="ARBA00022946"/>
    </source>
</evidence>
<gene>
    <name evidence="16" type="ORF">M431DRAFT_477994</name>
</gene>
<evidence type="ECO:0000256" key="4">
    <source>
        <dbReference type="ARBA" id="ARBA00022448"/>
    </source>
</evidence>
<keyword evidence="8" id="KW-0406">Ion transport</keyword>
<keyword evidence="17" id="KW-1185">Reference proteome</keyword>
<keyword evidence="12" id="KW-0066">ATP synthesis</keyword>
<keyword evidence="5" id="KW-0375">Hydrogen ion transport</keyword>
<keyword evidence="11" id="KW-0139">CF(1)</keyword>
<evidence type="ECO:0000313" key="17">
    <source>
        <dbReference type="Proteomes" id="UP000241690"/>
    </source>
</evidence>
<dbReference type="GO" id="GO:0045259">
    <property type="term" value="C:proton-transporting ATP synthase complex"/>
    <property type="evidence" value="ECO:0007669"/>
    <property type="project" value="UniProtKB-KW"/>
</dbReference>
<evidence type="ECO:0000256" key="3">
    <source>
        <dbReference type="ARBA" id="ARBA00016960"/>
    </source>
</evidence>
<keyword evidence="9" id="KW-0496">Mitochondrion</keyword>
<organism evidence="16 17">
    <name type="scientific">Trichoderma harzianum CBS 226.95</name>
    <dbReference type="NCBI Taxonomy" id="983964"/>
    <lineage>
        <taxon>Eukaryota</taxon>
        <taxon>Fungi</taxon>
        <taxon>Dikarya</taxon>
        <taxon>Ascomycota</taxon>
        <taxon>Pezizomycotina</taxon>
        <taxon>Sordariomycetes</taxon>
        <taxon>Hypocreomycetidae</taxon>
        <taxon>Hypocreales</taxon>
        <taxon>Hypocreaceae</taxon>
        <taxon>Trichoderma</taxon>
    </lineage>
</organism>
<feature type="region of interest" description="Disordered" evidence="14">
    <location>
        <begin position="658"/>
        <end position="727"/>
    </location>
</feature>
<evidence type="ECO:0000256" key="12">
    <source>
        <dbReference type="ARBA" id="ARBA00023310"/>
    </source>
</evidence>
<dbReference type="EMBL" id="KZ679676">
    <property type="protein sequence ID" value="PTB58833.1"/>
    <property type="molecule type" value="Genomic_DNA"/>
</dbReference>
<dbReference type="PANTHER" id="PTHR13822">
    <property type="entry name" value="ATP SYNTHASE DELTA/EPSILON CHAIN"/>
    <property type="match status" value="1"/>
</dbReference>
<dbReference type="RefSeq" id="XP_024778510.1">
    <property type="nucleotide sequence ID" value="XM_024915628.1"/>
</dbReference>
<feature type="compositionally biased region" description="Polar residues" evidence="14">
    <location>
        <begin position="751"/>
        <end position="765"/>
    </location>
</feature>
<keyword evidence="7" id="KW-0809">Transit peptide</keyword>
<evidence type="ECO:0000256" key="6">
    <source>
        <dbReference type="ARBA" id="ARBA00022792"/>
    </source>
</evidence>
<dbReference type="Proteomes" id="UP000241690">
    <property type="component" value="Unassembled WGS sequence"/>
</dbReference>
<keyword evidence="10" id="KW-0472">Membrane</keyword>
<feature type="compositionally biased region" description="Polar residues" evidence="14">
    <location>
        <begin position="303"/>
        <end position="317"/>
    </location>
</feature>
<evidence type="ECO:0000256" key="5">
    <source>
        <dbReference type="ARBA" id="ARBA00022781"/>
    </source>
</evidence>
<dbReference type="Gene3D" id="6.10.140.880">
    <property type="match status" value="1"/>
</dbReference>
<accession>A0A2T4AP42</accession>
<keyword evidence="4" id="KW-0813">Transport</keyword>
<dbReference type="CDD" id="cd12152">
    <property type="entry name" value="F1-ATPase_delta"/>
    <property type="match status" value="1"/>
</dbReference>
<evidence type="ECO:0000259" key="15">
    <source>
        <dbReference type="Pfam" id="PF02823"/>
    </source>
</evidence>
<evidence type="ECO:0000256" key="1">
    <source>
        <dbReference type="ARBA" id="ARBA00004273"/>
    </source>
</evidence>
<dbReference type="SUPFAM" id="SSF51344">
    <property type="entry name" value="Epsilon subunit of F1F0-ATP synthase N-terminal domain"/>
    <property type="match status" value="1"/>
</dbReference>
<reference evidence="16 17" key="1">
    <citation type="submission" date="2016-07" db="EMBL/GenBank/DDBJ databases">
        <title>Multiple horizontal gene transfer events from other fungi enriched the ability of initially mycotrophic Trichoderma (Ascomycota) to feed on dead plant biomass.</title>
        <authorList>
            <consortium name="DOE Joint Genome Institute"/>
            <person name="Aerts A."/>
            <person name="Atanasova L."/>
            <person name="Chenthamara K."/>
            <person name="Zhang J."/>
            <person name="Grujic M."/>
            <person name="Henrissat B."/>
            <person name="Kuo A."/>
            <person name="Salamov A."/>
            <person name="Lipzen A."/>
            <person name="Labutti K."/>
            <person name="Barry K."/>
            <person name="Miao Y."/>
            <person name="Rahimi M.J."/>
            <person name="Shen Q."/>
            <person name="Grigoriev I.V."/>
            <person name="Kubicek C.P."/>
            <person name="Druzhinina I.S."/>
        </authorList>
    </citation>
    <scope>NUCLEOTIDE SEQUENCE [LARGE SCALE GENOMIC DNA]</scope>
    <source>
        <strain evidence="16 17">CBS 226.95</strain>
    </source>
</reference>
<feature type="compositionally biased region" description="Polar residues" evidence="14">
    <location>
        <begin position="350"/>
        <end position="367"/>
    </location>
</feature>
<dbReference type="STRING" id="983964.A0A2T4AP42"/>
<dbReference type="InterPro" id="IPR020546">
    <property type="entry name" value="ATP_synth_F1_dsu/esu_N"/>
</dbReference>
<evidence type="ECO:0000256" key="9">
    <source>
        <dbReference type="ARBA" id="ARBA00023128"/>
    </source>
</evidence>
<feature type="compositionally biased region" description="Polar residues" evidence="14">
    <location>
        <begin position="699"/>
        <end position="727"/>
    </location>
</feature>
<evidence type="ECO:0000256" key="13">
    <source>
        <dbReference type="ARBA" id="ARBA00031669"/>
    </source>
</evidence>
<dbReference type="InterPro" id="IPR036771">
    <property type="entry name" value="ATPsynth_dsu/esu_N"/>
</dbReference>
<dbReference type="GO" id="GO:0005743">
    <property type="term" value="C:mitochondrial inner membrane"/>
    <property type="evidence" value="ECO:0007669"/>
    <property type="project" value="UniProtKB-SubCell"/>
</dbReference>
<evidence type="ECO:0000256" key="10">
    <source>
        <dbReference type="ARBA" id="ARBA00023136"/>
    </source>
</evidence>
<evidence type="ECO:0000256" key="11">
    <source>
        <dbReference type="ARBA" id="ARBA00023196"/>
    </source>
</evidence>
<keyword evidence="6" id="KW-0999">Mitochondrion inner membrane</keyword>
<dbReference type="GO" id="GO:0046933">
    <property type="term" value="F:proton-transporting ATP synthase activity, rotational mechanism"/>
    <property type="evidence" value="ECO:0007669"/>
    <property type="project" value="InterPro"/>
</dbReference>
<comment type="similarity">
    <text evidence="2">Belongs to the ATPase epsilon chain family.</text>
</comment>
<feature type="domain" description="ATP synthase F1 complex delta/epsilon subunit N-terminal" evidence="15">
    <location>
        <begin position="60"/>
        <end position="122"/>
    </location>
</feature>
<dbReference type="FunFam" id="2.60.15.10:FF:000003">
    <property type="entry name" value="ATP synthase subunit delta, mitochondrial"/>
    <property type="match status" value="1"/>
</dbReference>
<dbReference type="Pfam" id="PF02823">
    <property type="entry name" value="ATP-synt_DE_N"/>
    <property type="match status" value="1"/>
</dbReference>
<name>A0A2T4AP42_TRIHA</name>
<dbReference type="GeneID" id="36624197"/>
<evidence type="ECO:0000313" key="16">
    <source>
        <dbReference type="EMBL" id="PTB58833.1"/>
    </source>
</evidence>
<feature type="region of interest" description="Disordered" evidence="14">
    <location>
        <begin position="584"/>
        <end position="618"/>
    </location>
</feature>